<accession>A0A1S3YVF4</accession>
<dbReference type="KEGG" id="nta:107780270"/>
<reference evidence="2" key="1">
    <citation type="submission" date="2025-08" db="UniProtKB">
        <authorList>
            <consortium name="RefSeq"/>
        </authorList>
    </citation>
    <scope>IDENTIFICATION</scope>
</reference>
<protein>
    <submittedName>
        <fullName evidence="2">Uncharacterized protein isoform X1</fullName>
    </submittedName>
</protein>
<keyword evidence="1" id="KW-0472">Membrane</keyword>
<feature type="transmembrane region" description="Helical" evidence="1">
    <location>
        <begin position="130"/>
        <end position="149"/>
    </location>
</feature>
<dbReference type="AlphaFoldDB" id="A0A1S3YVF4"/>
<keyword evidence="1" id="KW-1133">Transmembrane helix</keyword>
<proteinExistence type="predicted"/>
<organism evidence="2">
    <name type="scientific">Nicotiana tabacum</name>
    <name type="common">Common tobacco</name>
    <dbReference type="NCBI Taxonomy" id="4097"/>
    <lineage>
        <taxon>Eukaryota</taxon>
        <taxon>Viridiplantae</taxon>
        <taxon>Streptophyta</taxon>
        <taxon>Embryophyta</taxon>
        <taxon>Tracheophyta</taxon>
        <taxon>Spermatophyta</taxon>
        <taxon>Magnoliopsida</taxon>
        <taxon>eudicotyledons</taxon>
        <taxon>Gunneridae</taxon>
        <taxon>Pentapetalae</taxon>
        <taxon>asterids</taxon>
        <taxon>lamiids</taxon>
        <taxon>Solanales</taxon>
        <taxon>Solanaceae</taxon>
        <taxon>Nicotianoideae</taxon>
        <taxon>Nicotianeae</taxon>
        <taxon>Nicotiana</taxon>
    </lineage>
</organism>
<evidence type="ECO:0000313" key="2">
    <source>
        <dbReference type="RefSeq" id="XP_016456286.1"/>
    </source>
</evidence>
<sequence>MMYLGELLLVQIQSLTFITPLFFVSLKTLVPIMPSPLGRTQIQLEVDWGRRLLFEAVGADCIGLGQIAPIKLLGVKLCRFQVADPSSDRGLIFWSEASIGNSASHKSLIMTDTPGPSSQDRCIQELLKEIFFMFGVCFFLCCLVLYSHVQ</sequence>
<evidence type="ECO:0000256" key="1">
    <source>
        <dbReference type="SAM" id="Phobius"/>
    </source>
</evidence>
<dbReference type="PaxDb" id="4097-A0A1S3YVF4"/>
<keyword evidence="1" id="KW-0812">Transmembrane</keyword>
<name>A0A1S3YVF4_TOBAC</name>
<gene>
    <name evidence="2" type="primary">LOC107780270</name>
</gene>
<dbReference type="RefSeq" id="XP_016456286.1">
    <property type="nucleotide sequence ID" value="XM_016600800.1"/>
</dbReference>